<name>A0A1H2MTX2_9ACTN</name>
<gene>
    <name evidence="2" type="ORF">SAMN04488544_2688</name>
</gene>
<evidence type="ECO:0000313" key="3">
    <source>
        <dbReference type="Proteomes" id="UP000198825"/>
    </source>
</evidence>
<sequence length="111" mass="11530">MEWFIAAIAVVALGVAAVVASGRGGSMSSEPVRDTYAAPLPEGRFDGPAVRGLRFGVALRGYAMDQVDTVLDRLASDLEARDSRIAELEAQLASGRSAATPSGAPGREQAR</sequence>
<accession>A0A1H2MTX2</accession>
<evidence type="ECO:0000256" key="1">
    <source>
        <dbReference type="SAM" id="MobiDB-lite"/>
    </source>
</evidence>
<dbReference type="STRING" id="546874.SAMN04488544_2688"/>
<organism evidence="2 3">
    <name type="scientific">Microlunatus sagamiharensis</name>
    <dbReference type="NCBI Taxonomy" id="546874"/>
    <lineage>
        <taxon>Bacteria</taxon>
        <taxon>Bacillati</taxon>
        <taxon>Actinomycetota</taxon>
        <taxon>Actinomycetes</taxon>
        <taxon>Propionibacteriales</taxon>
        <taxon>Propionibacteriaceae</taxon>
        <taxon>Microlunatus</taxon>
    </lineage>
</organism>
<dbReference type="OrthoDB" id="3404379at2"/>
<protein>
    <submittedName>
        <fullName evidence="2">DivIVA domain-containing protein</fullName>
    </submittedName>
</protein>
<feature type="region of interest" description="Disordered" evidence="1">
    <location>
        <begin position="91"/>
        <end position="111"/>
    </location>
</feature>
<dbReference type="Proteomes" id="UP000198825">
    <property type="component" value="Chromosome I"/>
</dbReference>
<dbReference type="RefSeq" id="WP_091075104.1">
    <property type="nucleotide sequence ID" value="NZ_LT629799.1"/>
</dbReference>
<dbReference type="InterPro" id="IPR019933">
    <property type="entry name" value="DivIVA_domain"/>
</dbReference>
<proteinExistence type="predicted"/>
<dbReference type="Gene3D" id="6.10.250.660">
    <property type="match status" value="1"/>
</dbReference>
<dbReference type="EMBL" id="LT629799">
    <property type="protein sequence ID" value="SDU96522.1"/>
    <property type="molecule type" value="Genomic_DNA"/>
</dbReference>
<reference evidence="3" key="1">
    <citation type="submission" date="2016-10" db="EMBL/GenBank/DDBJ databases">
        <authorList>
            <person name="Varghese N."/>
            <person name="Submissions S."/>
        </authorList>
    </citation>
    <scope>NUCLEOTIDE SEQUENCE [LARGE SCALE GENOMIC DNA]</scope>
    <source>
        <strain evidence="3">DSM 21743</strain>
    </source>
</reference>
<dbReference type="NCBIfam" id="TIGR03544">
    <property type="entry name" value="DivI1A_domain"/>
    <property type="match status" value="1"/>
</dbReference>
<evidence type="ECO:0000313" key="2">
    <source>
        <dbReference type="EMBL" id="SDU96522.1"/>
    </source>
</evidence>
<dbReference type="AlphaFoldDB" id="A0A1H2MTX2"/>
<keyword evidence="3" id="KW-1185">Reference proteome</keyword>